<dbReference type="Proteomes" id="UP000290958">
    <property type="component" value="Unassembled WGS sequence"/>
</dbReference>
<dbReference type="AlphaFoldDB" id="A0A4Q1KI89"/>
<accession>A0A4Q1KI89</accession>
<keyword evidence="2" id="KW-1185">Reference proteome</keyword>
<organism evidence="1 2">
    <name type="scientific">Sphingobium fluviale</name>
    <dbReference type="NCBI Taxonomy" id="2506423"/>
    <lineage>
        <taxon>Bacteria</taxon>
        <taxon>Pseudomonadati</taxon>
        <taxon>Pseudomonadota</taxon>
        <taxon>Alphaproteobacteria</taxon>
        <taxon>Sphingomonadales</taxon>
        <taxon>Sphingomonadaceae</taxon>
        <taxon>Sphingobium</taxon>
    </lineage>
</organism>
<evidence type="ECO:0000313" key="1">
    <source>
        <dbReference type="EMBL" id="RXR28990.1"/>
    </source>
</evidence>
<protein>
    <submittedName>
        <fullName evidence="1">Uncharacterized protein</fullName>
    </submittedName>
</protein>
<evidence type="ECO:0000313" key="2">
    <source>
        <dbReference type="Proteomes" id="UP000290958"/>
    </source>
</evidence>
<sequence>MIDDSALRNLARAHGFTGTYKTWQVGERSFATVKAHKDGKLLAWQSANILADRQTVFDLLVSRLAGDLERPPANVNINLAQGTER</sequence>
<comment type="caution">
    <text evidence="1">The sequence shown here is derived from an EMBL/GenBank/DDBJ whole genome shotgun (WGS) entry which is preliminary data.</text>
</comment>
<name>A0A4Q1KI89_9SPHN</name>
<dbReference type="EMBL" id="SBKP01000006">
    <property type="protein sequence ID" value="RXR28990.1"/>
    <property type="molecule type" value="Genomic_DNA"/>
</dbReference>
<reference evidence="2" key="1">
    <citation type="submission" date="2019-01" db="EMBL/GenBank/DDBJ databases">
        <title>Cytophagaceae bacterium strain CAR-16.</title>
        <authorList>
            <person name="Chen W.-M."/>
        </authorList>
    </citation>
    <scope>NUCLEOTIDE SEQUENCE [LARGE SCALE GENOMIC DNA]</scope>
    <source>
        <strain evidence="2">CHR27</strain>
    </source>
</reference>
<dbReference type="RefSeq" id="WP_129404054.1">
    <property type="nucleotide sequence ID" value="NZ_SBKP01000006.1"/>
</dbReference>
<proteinExistence type="predicted"/>
<gene>
    <name evidence="1" type="ORF">EQG66_07885</name>
</gene>